<dbReference type="EMBL" id="JABFAE010000009">
    <property type="protein sequence ID" value="MBA0838050.1"/>
    <property type="molecule type" value="Genomic_DNA"/>
</dbReference>
<evidence type="ECO:0000313" key="3">
    <source>
        <dbReference type="Proteomes" id="UP000593575"/>
    </source>
</evidence>
<evidence type="ECO:0008006" key="4">
    <source>
        <dbReference type="Google" id="ProtNLM"/>
    </source>
</evidence>
<sequence>MEILADGDGNNIPIEDRNTKKVRFKEVELDLVNEMTVVTWDYEKVLTQDPWVVFVQYLTVQSWTLDFSPLQLFPGTIMAWICLLGLLRVLYKRRILEEIGGLIGKVAKLDFNTDNGSRGSRYGHVRDLFPSKGLELGRGGYKETATVEVQPEKDKIVDALETYGPWMIVG</sequence>
<organism evidence="2 3">
    <name type="scientific">Gossypium armourianum</name>
    <dbReference type="NCBI Taxonomy" id="34283"/>
    <lineage>
        <taxon>Eukaryota</taxon>
        <taxon>Viridiplantae</taxon>
        <taxon>Streptophyta</taxon>
        <taxon>Embryophyta</taxon>
        <taxon>Tracheophyta</taxon>
        <taxon>Spermatophyta</taxon>
        <taxon>Magnoliopsida</taxon>
        <taxon>eudicotyledons</taxon>
        <taxon>Gunneridae</taxon>
        <taxon>Pentapetalae</taxon>
        <taxon>rosids</taxon>
        <taxon>malvids</taxon>
        <taxon>Malvales</taxon>
        <taxon>Malvaceae</taxon>
        <taxon>Malvoideae</taxon>
        <taxon>Gossypium</taxon>
    </lineage>
</organism>
<keyword evidence="1" id="KW-0812">Transmembrane</keyword>
<keyword evidence="1" id="KW-1133">Transmembrane helix</keyword>
<proteinExistence type="predicted"/>
<feature type="transmembrane region" description="Helical" evidence="1">
    <location>
        <begin position="72"/>
        <end position="91"/>
    </location>
</feature>
<accession>A0A7J9JV40</accession>
<keyword evidence="3" id="KW-1185">Reference proteome</keyword>
<dbReference type="InterPro" id="IPR040256">
    <property type="entry name" value="At4g02000-like"/>
</dbReference>
<dbReference type="AlphaFoldDB" id="A0A7J9JV40"/>
<dbReference type="PANTHER" id="PTHR31286">
    <property type="entry name" value="GLYCINE-RICH CELL WALL STRUCTURAL PROTEIN 1.8-LIKE"/>
    <property type="match status" value="1"/>
</dbReference>
<name>A0A7J9JV40_9ROSI</name>
<evidence type="ECO:0000256" key="1">
    <source>
        <dbReference type="SAM" id="Phobius"/>
    </source>
</evidence>
<keyword evidence="1" id="KW-0472">Membrane</keyword>
<comment type="caution">
    <text evidence="2">The sequence shown here is derived from an EMBL/GenBank/DDBJ whole genome shotgun (WGS) entry which is preliminary data.</text>
</comment>
<reference evidence="2 3" key="1">
    <citation type="journal article" date="2019" name="Genome Biol. Evol.">
        <title>Insights into the evolution of the New World diploid cottons (Gossypium, subgenus Houzingenia) based on genome sequencing.</title>
        <authorList>
            <person name="Grover C.E."/>
            <person name="Arick M.A. 2nd"/>
            <person name="Thrash A."/>
            <person name="Conover J.L."/>
            <person name="Sanders W.S."/>
            <person name="Peterson D.G."/>
            <person name="Frelichowski J.E."/>
            <person name="Scheffler J.A."/>
            <person name="Scheffler B.E."/>
            <person name="Wendel J.F."/>
        </authorList>
    </citation>
    <scope>NUCLEOTIDE SEQUENCE [LARGE SCALE GENOMIC DNA]</scope>
    <source>
        <strain evidence="2">6</strain>
        <tissue evidence="2">Leaf</tissue>
    </source>
</reference>
<protein>
    <recommendedName>
        <fullName evidence="4">DUF4283 domain-containing protein</fullName>
    </recommendedName>
</protein>
<dbReference type="PANTHER" id="PTHR31286:SF173">
    <property type="entry name" value="DUF4283 DOMAIN-CONTAINING PROTEIN"/>
    <property type="match status" value="1"/>
</dbReference>
<dbReference type="Proteomes" id="UP000593575">
    <property type="component" value="Unassembled WGS sequence"/>
</dbReference>
<feature type="non-terminal residue" evidence="2">
    <location>
        <position position="1"/>
    </location>
</feature>
<evidence type="ECO:0000313" key="2">
    <source>
        <dbReference type="EMBL" id="MBA0838050.1"/>
    </source>
</evidence>
<gene>
    <name evidence="2" type="ORF">Goarm_010147</name>
</gene>